<evidence type="ECO:0000313" key="2">
    <source>
        <dbReference type="EMBL" id="AIQ89239.1"/>
    </source>
</evidence>
<dbReference type="EMBL" id="CP003811">
    <property type="protein sequence ID" value="AIQ89239.1"/>
    <property type="molecule type" value="Genomic_DNA"/>
</dbReference>
<organism evidence="2 3">
    <name type="scientific">Methylobacterium oryzae CBMB20</name>
    <dbReference type="NCBI Taxonomy" id="693986"/>
    <lineage>
        <taxon>Bacteria</taxon>
        <taxon>Pseudomonadati</taxon>
        <taxon>Pseudomonadota</taxon>
        <taxon>Alphaproteobacteria</taxon>
        <taxon>Hyphomicrobiales</taxon>
        <taxon>Methylobacteriaceae</taxon>
        <taxon>Methylobacterium</taxon>
    </lineage>
</organism>
<feature type="compositionally biased region" description="Basic and acidic residues" evidence="1">
    <location>
        <begin position="25"/>
        <end position="41"/>
    </location>
</feature>
<evidence type="ECO:0000313" key="3">
    <source>
        <dbReference type="Proteomes" id="UP000029492"/>
    </source>
</evidence>
<gene>
    <name evidence="2" type="ORF">MOC_1484</name>
</gene>
<sequence>MDDAWPLRLVQPDRDAGEGSGAALRDSDLHLLVDRPQTERRRAARASACGRRRGR</sequence>
<feature type="region of interest" description="Disordered" evidence="1">
    <location>
        <begin position="1"/>
        <end position="55"/>
    </location>
</feature>
<protein>
    <submittedName>
        <fullName evidence="2">Protein of unassigned function</fullName>
    </submittedName>
</protein>
<accession>A0A089Q3T3</accession>
<name>A0A089Q3T3_9HYPH</name>
<keyword evidence="3" id="KW-1185">Reference proteome</keyword>
<evidence type="ECO:0000256" key="1">
    <source>
        <dbReference type="SAM" id="MobiDB-lite"/>
    </source>
</evidence>
<dbReference type="Proteomes" id="UP000029492">
    <property type="component" value="Chromosome"/>
</dbReference>
<dbReference type="KEGG" id="mor:MOC_1484"/>
<dbReference type="HOGENOM" id="CLU_3027118_0_0_5"/>
<proteinExistence type="predicted"/>
<dbReference type="AlphaFoldDB" id="A0A089Q3T3"/>
<reference evidence="2 3" key="1">
    <citation type="journal article" date="2014" name="PLoS ONE">
        <title>Genome Information of Methylobacterium oryzae, a Plant-Probiotic Methylotroph in the Phyllosphere.</title>
        <authorList>
            <person name="Kwak M.J."/>
            <person name="Jeong H."/>
            <person name="Madhaiyan M."/>
            <person name="Lee Y."/>
            <person name="Sa T.M."/>
            <person name="Oh T.K."/>
            <person name="Kim J.F."/>
        </authorList>
    </citation>
    <scope>NUCLEOTIDE SEQUENCE [LARGE SCALE GENOMIC DNA]</scope>
    <source>
        <strain evidence="2 3">CBMB20</strain>
    </source>
</reference>